<reference evidence="1 2" key="1">
    <citation type="journal article" date="2014" name="Genome Announc.">
        <title>Genome Sequence of Gammaproteobacterial Pseudohaliea rubra Type Strain DSM 19751, Isolated from Coastal Seawater of the Mediterranean Sea.</title>
        <authorList>
            <person name="Spring S."/>
            <person name="Fiebig A."/>
            <person name="Riedel T."/>
            <person name="Goker M."/>
            <person name="Klenk H.P."/>
        </authorList>
    </citation>
    <scope>NUCLEOTIDE SEQUENCE [LARGE SCALE GENOMIC DNA]</scope>
    <source>
        <strain evidence="1 2">DSM 19751</strain>
    </source>
</reference>
<proteinExistence type="predicted"/>
<evidence type="ECO:0000313" key="2">
    <source>
        <dbReference type="Proteomes" id="UP000029640"/>
    </source>
</evidence>
<name>A0A095VU79_9GAMM</name>
<comment type="caution">
    <text evidence="1">The sequence shown here is derived from an EMBL/GenBank/DDBJ whole genome shotgun (WGS) entry which is preliminary data.</text>
</comment>
<organism evidence="1 2">
    <name type="scientific">Pseudohaliea rubra DSM 19751</name>
    <dbReference type="NCBI Taxonomy" id="1265313"/>
    <lineage>
        <taxon>Bacteria</taxon>
        <taxon>Pseudomonadati</taxon>
        <taxon>Pseudomonadota</taxon>
        <taxon>Gammaproteobacteria</taxon>
        <taxon>Cellvibrionales</taxon>
        <taxon>Halieaceae</taxon>
        <taxon>Pseudohaliea</taxon>
    </lineage>
</organism>
<keyword evidence="2" id="KW-1185">Reference proteome</keyword>
<accession>A0A095VU79</accession>
<dbReference type="AlphaFoldDB" id="A0A095VU79"/>
<dbReference type="STRING" id="1265313.HRUBRA_00408"/>
<protein>
    <submittedName>
        <fullName evidence="1">Uncharacterized protein</fullName>
    </submittedName>
</protein>
<dbReference type="HOGENOM" id="CLU_3290553_0_0_6"/>
<gene>
    <name evidence="1" type="ORF">HRUBRA_00408</name>
</gene>
<dbReference type="EMBL" id="AUVB01000013">
    <property type="protein sequence ID" value="KGE04935.1"/>
    <property type="molecule type" value="Genomic_DNA"/>
</dbReference>
<dbReference type="Proteomes" id="UP000029640">
    <property type="component" value="Unassembled WGS sequence"/>
</dbReference>
<evidence type="ECO:0000313" key="1">
    <source>
        <dbReference type="EMBL" id="KGE04935.1"/>
    </source>
</evidence>
<sequence length="40" mass="4275">MDAAGNIIATRRGTNPQLLASGSHISFAAKGQDVRYRTTQ</sequence>